<dbReference type="PANTHER" id="PTHR34107:SF2">
    <property type="entry name" value="SLL0888 PROTEIN"/>
    <property type="match status" value="1"/>
</dbReference>
<evidence type="ECO:0000256" key="1">
    <source>
        <dbReference type="SAM" id="MobiDB-lite"/>
    </source>
</evidence>
<dbReference type="PANTHER" id="PTHR34107">
    <property type="entry name" value="SLL0198 PROTEIN-RELATED"/>
    <property type="match status" value="1"/>
</dbReference>
<dbReference type="InterPro" id="IPR012296">
    <property type="entry name" value="Nuclease_put_TT1808"/>
</dbReference>
<protein>
    <submittedName>
        <fullName evidence="3">Uma2 family endonuclease</fullName>
    </submittedName>
</protein>
<gene>
    <name evidence="3" type="ORF">ABUK86_22180</name>
</gene>
<sequence length="213" mass="23622">MAVVASGKTVPKPGPLTVDDLQHTPDDGRRYELVDGRLDVAPAPSSLHTLATGRLTAHLSYAAPVGMLVMDGPGITLDTERTRHRIPDVAVIRSEDFQMPYTTRPPVLAIEVVSPESVFRDHHTKRREYAEFGIPSYWVITPDRDKASIIELRLEDGEYAEVSAAFGEEVFETSVPFPARIVPQWMLRLDGDWRAHIAGPEETEETTRPPAGD</sequence>
<keyword evidence="3" id="KW-0540">Nuclease</keyword>
<dbReference type="GO" id="GO:0004519">
    <property type="term" value="F:endonuclease activity"/>
    <property type="evidence" value="ECO:0007669"/>
    <property type="project" value="UniProtKB-KW"/>
</dbReference>
<dbReference type="InterPro" id="IPR008538">
    <property type="entry name" value="Uma2"/>
</dbReference>
<keyword evidence="3" id="KW-0378">Hydrolase</keyword>
<dbReference type="SUPFAM" id="SSF52980">
    <property type="entry name" value="Restriction endonuclease-like"/>
    <property type="match status" value="1"/>
</dbReference>
<accession>A0ABV1ZZG4</accession>
<feature type="region of interest" description="Disordered" evidence="1">
    <location>
        <begin position="1"/>
        <end position="25"/>
    </location>
</feature>
<dbReference type="Proteomes" id="UP001432401">
    <property type="component" value="Unassembled WGS sequence"/>
</dbReference>
<dbReference type="Gene3D" id="3.90.1570.10">
    <property type="entry name" value="tt1808, chain A"/>
    <property type="match status" value="1"/>
</dbReference>
<keyword evidence="4" id="KW-1185">Reference proteome</keyword>
<dbReference type="EMBL" id="JBEQNB010000012">
    <property type="protein sequence ID" value="MES0836502.1"/>
    <property type="molecule type" value="Genomic_DNA"/>
</dbReference>
<feature type="domain" description="Putative restriction endonuclease" evidence="2">
    <location>
        <begin position="20"/>
        <end position="172"/>
    </location>
</feature>
<organism evidence="3 4">
    <name type="scientific">Nocardiopsis tropica</name>
    <dbReference type="NCBI Taxonomy" id="109330"/>
    <lineage>
        <taxon>Bacteria</taxon>
        <taxon>Bacillati</taxon>
        <taxon>Actinomycetota</taxon>
        <taxon>Actinomycetes</taxon>
        <taxon>Streptosporangiales</taxon>
        <taxon>Nocardiopsidaceae</taxon>
        <taxon>Nocardiopsis</taxon>
    </lineage>
</organism>
<evidence type="ECO:0000313" key="3">
    <source>
        <dbReference type="EMBL" id="MES0836502.1"/>
    </source>
</evidence>
<reference evidence="3 4" key="1">
    <citation type="submission" date="2024-06" db="EMBL/GenBank/DDBJ databases">
        <authorList>
            <person name="Bataeva Y.V."/>
            <person name="Grigorian L.N."/>
            <person name="Solomentsev V.I."/>
        </authorList>
    </citation>
    <scope>NUCLEOTIDE SEQUENCE [LARGE SCALE GENOMIC DNA]</scope>
    <source>
        <strain evidence="4">SCPM-O-B-12605 (RCAM04882)</strain>
    </source>
</reference>
<dbReference type="CDD" id="cd06260">
    <property type="entry name" value="DUF820-like"/>
    <property type="match status" value="1"/>
</dbReference>
<proteinExistence type="predicted"/>
<keyword evidence="3" id="KW-0255">Endonuclease</keyword>
<comment type="caution">
    <text evidence="3">The sequence shown here is derived from an EMBL/GenBank/DDBJ whole genome shotgun (WGS) entry which is preliminary data.</text>
</comment>
<dbReference type="InterPro" id="IPR011335">
    <property type="entry name" value="Restrct_endonuc-II-like"/>
</dbReference>
<evidence type="ECO:0000313" key="4">
    <source>
        <dbReference type="Proteomes" id="UP001432401"/>
    </source>
</evidence>
<name>A0ABV1ZZG4_9ACTN</name>
<dbReference type="RefSeq" id="WP_352985298.1">
    <property type="nucleotide sequence ID" value="NZ_JBEQNA010000001.1"/>
</dbReference>
<dbReference type="Pfam" id="PF05685">
    <property type="entry name" value="Uma2"/>
    <property type="match status" value="1"/>
</dbReference>
<evidence type="ECO:0000259" key="2">
    <source>
        <dbReference type="Pfam" id="PF05685"/>
    </source>
</evidence>